<feature type="transmembrane region" description="Helical" evidence="2">
    <location>
        <begin position="213"/>
        <end position="230"/>
    </location>
</feature>
<feature type="transmembrane region" description="Helical" evidence="2">
    <location>
        <begin position="390"/>
        <end position="408"/>
    </location>
</feature>
<evidence type="ECO:0000313" key="4">
    <source>
        <dbReference type="Proteomes" id="UP000440304"/>
    </source>
</evidence>
<dbReference type="AlphaFoldDB" id="A0A6N8TBE0"/>
<dbReference type="OrthoDB" id="9809910at2"/>
<dbReference type="InterPro" id="IPR007820">
    <property type="entry name" value="AbrB_fam"/>
</dbReference>
<evidence type="ECO:0000256" key="2">
    <source>
        <dbReference type="SAM" id="Phobius"/>
    </source>
</evidence>
<accession>A0A6N8TBE0</accession>
<gene>
    <name evidence="3" type="ORF">GR156_09610</name>
</gene>
<reference evidence="3 4" key="1">
    <citation type="submission" date="2019-12" db="EMBL/GenBank/DDBJ databases">
        <title>Shinella granuli gen. nov., sp. nov., and proposal of the reclassification of Zoogloea ramigera ATCC 19623 as Shinella zoogloeoides sp. nov.</title>
        <authorList>
            <person name="Gao J."/>
        </authorList>
    </citation>
    <scope>NUCLEOTIDE SEQUENCE [LARGE SCALE GENOMIC DNA]</scope>
    <source>
        <strain evidence="3 4">DSM 287</strain>
    </source>
</reference>
<feature type="transmembrane region" description="Helical" evidence="2">
    <location>
        <begin position="183"/>
        <end position="201"/>
    </location>
</feature>
<evidence type="ECO:0000256" key="1">
    <source>
        <dbReference type="SAM" id="MobiDB-lite"/>
    </source>
</evidence>
<dbReference type="GO" id="GO:0010468">
    <property type="term" value="P:regulation of gene expression"/>
    <property type="evidence" value="ECO:0007669"/>
    <property type="project" value="InterPro"/>
</dbReference>
<feature type="transmembrane region" description="Helical" evidence="2">
    <location>
        <begin position="91"/>
        <end position="112"/>
    </location>
</feature>
<sequence length="411" mass="42773">MPGLGRIRGREARGIAGAAARRNALPPDLALFAEDLPRYAGRNLRSDDLSPASRTPNDTAPAPGGLGKWPAAAQWCLVGGLSLVTTVPLEIAGFPAALLMGPMLAGIFAALGGSTIRLPRIFFFAVQVVLALMIATMVSEDFVGTFARNWPVVLLVVLSVIAVSTLSGWMIARTGLLPGTTAIWGSSAGAASTMLMMAEAYGADARLVAFMQYLRVVFVASLATLVAHFGGHDGATVPPHAWFEPVPMLPLAAMLAIGVLAGLAGQRLRIPAGAFLVPFALASMLNASGTVTIALPQWLLVAAFALLGWNIGLGFTRTILLHARRALLPTVISIVALIGFSGLLAGLLMLLLDVDPLTAYLATSPGGLDSIAVIAASAKVDVAFVMTLQTARLILVSLIGPWLARFMADRA</sequence>
<keyword evidence="2" id="KW-0812">Transmembrane</keyword>
<dbReference type="Proteomes" id="UP000440304">
    <property type="component" value="Unassembled WGS sequence"/>
</dbReference>
<dbReference type="PIRSF" id="PIRSF038991">
    <property type="entry name" value="Protein_AbrB"/>
    <property type="match status" value="1"/>
</dbReference>
<feature type="transmembrane region" description="Helical" evidence="2">
    <location>
        <begin position="118"/>
        <end position="138"/>
    </location>
</feature>
<feature type="transmembrane region" description="Helical" evidence="2">
    <location>
        <begin position="270"/>
        <end position="289"/>
    </location>
</feature>
<evidence type="ECO:0000313" key="3">
    <source>
        <dbReference type="EMBL" id="MXO00557.1"/>
    </source>
</evidence>
<feature type="transmembrane region" description="Helical" evidence="2">
    <location>
        <begin position="150"/>
        <end position="171"/>
    </location>
</feature>
<dbReference type="GO" id="GO:0016020">
    <property type="term" value="C:membrane"/>
    <property type="evidence" value="ECO:0007669"/>
    <property type="project" value="InterPro"/>
</dbReference>
<proteinExistence type="predicted"/>
<protein>
    <submittedName>
        <fullName evidence="3">AbrB family transcriptional regulator</fullName>
    </submittedName>
</protein>
<feature type="region of interest" description="Disordered" evidence="1">
    <location>
        <begin position="43"/>
        <end position="65"/>
    </location>
</feature>
<dbReference type="PANTHER" id="PTHR38457:SF1">
    <property type="entry name" value="REGULATOR ABRB-RELATED"/>
    <property type="match status" value="1"/>
</dbReference>
<feature type="transmembrane region" description="Helical" evidence="2">
    <location>
        <begin position="295"/>
        <end position="315"/>
    </location>
</feature>
<feature type="transmembrane region" description="Helical" evidence="2">
    <location>
        <begin position="327"/>
        <end position="351"/>
    </location>
</feature>
<organism evidence="3 4">
    <name type="scientific">Shinella zoogloeoides</name>
    <name type="common">Crabtreella saccharophila</name>
    <dbReference type="NCBI Taxonomy" id="352475"/>
    <lineage>
        <taxon>Bacteria</taxon>
        <taxon>Pseudomonadati</taxon>
        <taxon>Pseudomonadota</taxon>
        <taxon>Alphaproteobacteria</taxon>
        <taxon>Hyphomicrobiales</taxon>
        <taxon>Rhizobiaceae</taxon>
        <taxon>Shinella</taxon>
    </lineage>
</organism>
<comment type="caution">
    <text evidence="3">The sequence shown here is derived from an EMBL/GenBank/DDBJ whole genome shotgun (WGS) entry which is preliminary data.</text>
</comment>
<dbReference type="EMBL" id="WUML01000006">
    <property type="protein sequence ID" value="MXO00557.1"/>
    <property type="molecule type" value="Genomic_DNA"/>
</dbReference>
<dbReference type="Pfam" id="PF05145">
    <property type="entry name" value="AbrB"/>
    <property type="match status" value="1"/>
</dbReference>
<keyword evidence="2" id="KW-1133">Transmembrane helix</keyword>
<dbReference type="InterPro" id="IPR017516">
    <property type="entry name" value="AbrB_dup"/>
</dbReference>
<dbReference type="PANTHER" id="PTHR38457">
    <property type="entry name" value="REGULATOR ABRB-RELATED"/>
    <property type="match status" value="1"/>
</dbReference>
<keyword evidence="2" id="KW-0472">Membrane</keyword>
<feature type="transmembrane region" description="Helical" evidence="2">
    <location>
        <begin position="242"/>
        <end position="263"/>
    </location>
</feature>
<dbReference type="NCBIfam" id="TIGR03082">
    <property type="entry name" value="Gneg_AbrB_dup"/>
    <property type="match status" value="2"/>
</dbReference>
<name>A0A6N8TBE0_SHIZO</name>